<evidence type="ECO:0000313" key="2">
    <source>
        <dbReference type="Proteomes" id="UP000245910"/>
    </source>
</evidence>
<dbReference type="EMBL" id="LN649229">
    <property type="protein sequence ID" value="CEI66686.1"/>
    <property type="molecule type" value="Genomic_DNA"/>
</dbReference>
<keyword evidence="2" id="KW-1185">Reference proteome</keyword>
<accession>A0A2L2TSC2</accession>
<sequence length="104" mass="11406">MSCRRDASSCSFGGVMLALQEDKNTTTRELRLSCSVEGVSTAKSYSLQTVSTDGLSSSKVARVREGGVHGKGYYKDDERKNLVSTMQARPRKSDRWIPNSGKVL</sequence>
<proteinExistence type="predicted"/>
<reference evidence="1" key="1">
    <citation type="submission" date="2014-10" db="EMBL/GenBank/DDBJ databases">
        <authorList>
            <person name="Seo M.-J."/>
            <person name="Seok Y.J."/>
            <person name="Cha I.-T."/>
        </authorList>
    </citation>
    <scope>NUCLEOTIDE SEQUENCE</scope>
    <source>
        <strain evidence="1">A3/5</strain>
    </source>
</reference>
<name>A0A2L2TSC2_9HYPO</name>
<dbReference type="AlphaFoldDB" id="A0A2L2TSC2"/>
<protein>
    <submittedName>
        <fullName evidence="1">Uncharacterized protein</fullName>
    </submittedName>
</protein>
<evidence type="ECO:0000313" key="1">
    <source>
        <dbReference type="EMBL" id="CEI66686.1"/>
    </source>
</evidence>
<organism evidence="1 2">
    <name type="scientific">Fusarium venenatum</name>
    <dbReference type="NCBI Taxonomy" id="56646"/>
    <lineage>
        <taxon>Eukaryota</taxon>
        <taxon>Fungi</taxon>
        <taxon>Dikarya</taxon>
        <taxon>Ascomycota</taxon>
        <taxon>Pezizomycotina</taxon>
        <taxon>Sordariomycetes</taxon>
        <taxon>Hypocreomycetidae</taxon>
        <taxon>Hypocreales</taxon>
        <taxon>Nectriaceae</taxon>
        <taxon>Fusarium</taxon>
    </lineage>
</organism>
<dbReference type="Proteomes" id="UP000245910">
    <property type="component" value="Chromosome I"/>
</dbReference>